<gene>
    <name evidence="1" type="ORF">MELLADRAFT_90761</name>
</gene>
<dbReference type="RefSeq" id="XP_007404935.1">
    <property type="nucleotide sequence ID" value="XM_007404873.1"/>
</dbReference>
<dbReference type="EMBL" id="GL883092">
    <property type="protein sequence ID" value="EGG11300.1"/>
    <property type="molecule type" value="Genomic_DNA"/>
</dbReference>
<dbReference type="AlphaFoldDB" id="F4R7E0"/>
<evidence type="ECO:0000313" key="2">
    <source>
        <dbReference type="Proteomes" id="UP000001072"/>
    </source>
</evidence>
<organism evidence="2">
    <name type="scientific">Melampsora larici-populina (strain 98AG31 / pathotype 3-4-7)</name>
    <name type="common">Poplar leaf rust fungus</name>
    <dbReference type="NCBI Taxonomy" id="747676"/>
    <lineage>
        <taxon>Eukaryota</taxon>
        <taxon>Fungi</taxon>
        <taxon>Dikarya</taxon>
        <taxon>Basidiomycota</taxon>
        <taxon>Pucciniomycotina</taxon>
        <taxon>Pucciniomycetes</taxon>
        <taxon>Pucciniales</taxon>
        <taxon>Melampsoraceae</taxon>
        <taxon>Melampsora</taxon>
    </lineage>
</organism>
<keyword evidence="2" id="KW-1185">Reference proteome</keyword>
<dbReference type="Proteomes" id="UP000001072">
    <property type="component" value="Unassembled WGS sequence"/>
</dbReference>
<dbReference type="GeneID" id="18935676"/>
<reference evidence="2" key="1">
    <citation type="journal article" date="2011" name="Proc. Natl. Acad. Sci. U.S.A.">
        <title>Obligate biotrophy features unraveled by the genomic analysis of rust fungi.</title>
        <authorList>
            <person name="Duplessis S."/>
            <person name="Cuomo C.A."/>
            <person name="Lin Y.-C."/>
            <person name="Aerts A."/>
            <person name="Tisserant E."/>
            <person name="Veneault-Fourrey C."/>
            <person name="Joly D.L."/>
            <person name="Hacquard S."/>
            <person name="Amselem J."/>
            <person name="Cantarel B.L."/>
            <person name="Chiu R."/>
            <person name="Coutinho P.M."/>
            <person name="Feau N."/>
            <person name="Field M."/>
            <person name="Frey P."/>
            <person name="Gelhaye E."/>
            <person name="Goldberg J."/>
            <person name="Grabherr M.G."/>
            <person name="Kodira C.D."/>
            <person name="Kohler A."/>
            <person name="Kuees U."/>
            <person name="Lindquist E.A."/>
            <person name="Lucas S.M."/>
            <person name="Mago R."/>
            <person name="Mauceli E."/>
            <person name="Morin E."/>
            <person name="Murat C."/>
            <person name="Pangilinan J.L."/>
            <person name="Park R."/>
            <person name="Pearson M."/>
            <person name="Quesneville H."/>
            <person name="Rouhier N."/>
            <person name="Sakthikumar S."/>
            <person name="Salamov A.A."/>
            <person name="Schmutz J."/>
            <person name="Selles B."/>
            <person name="Shapiro H."/>
            <person name="Tanguay P."/>
            <person name="Tuskan G.A."/>
            <person name="Henrissat B."/>
            <person name="Van de Peer Y."/>
            <person name="Rouze P."/>
            <person name="Ellis J.G."/>
            <person name="Dodds P.N."/>
            <person name="Schein J.E."/>
            <person name="Zhong S."/>
            <person name="Hamelin R.C."/>
            <person name="Grigoriev I.V."/>
            <person name="Szabo L.J."/>
            <person name="Martin F."/>
        </authorList>
    </citation>
    <scope>NUCLEOTIDE SEQUENCE [LARGE SCALE GENOMIC DNA]</scope>
    <source>
        <strain evidence="2">98AG31 / pathotype 3-4-7</strain>
    </source>
</reference>
<evidence type="ECO:0000313" key="1">
    <source>
        <dbReference type="EMBL" id="EGG11300.1"/>
    </source>
</evidence>
<proteinExistence type="predicted"/>
<sequence>MKQLPSNPKPTVMINQICTYEFSIYSKFKFIPVFQSALTQIHKPRNSSKT</sequence>
<dbReference type="HOGENOM" id="CLU_3125415_0_0_1"/>
<dbReference type="VEuPathDB" id="FungiDB:MELLADRAFT_90761"/>
<accession>F4R7E0</accession>
<dbReference type="KEGG" id="mlr:MELLADRAFT_90761"/>
<protein>
    <submittedName>
        <fullName evidence="1">Uncharacterized protein</fullName>
    </submittedName>
</protein>
<name>F4R7E0_MELLP</name>
<dbReference type="InParanoid" id="F4R7E0"/>